<evidence type="ECO:0000256" key="8">
    <source>
        <dbReference type="SAM" id="Phobius"/>
    </source>
</evidence>
<sequence length="184" mass="20973">MDNKLMIKLIVGTEAMFFLALIMAFVYFSLVPGFRTHQLVSLDIKSTGVFSLFLFSSSFTYWRAEENFRKGDVKHLKVWLLLTILLGVIFLFGQGKEYYDLLNHQVTISSSTFGTSFFTLTGFHGLHVLIGLIVIAVLTCLAFLGDYDQPGSSLISMVGIYWHFVDIVWVFVFLIVYVLPFIVR</sequence>
<evidence type="ECO:0000256" key="6">
    <source>
        <dbReference type="ARBA" id="ARBA00023136"/>
    </source>
</evidence>
<dbReference type="AlphaFoldDB" id="A0AAJ5WBT6"/>
<evidence type="ECO:0000256" key="2">
    <source>
        <dbReference type="ARBA" id="ARBA00010581"/>
    </source>
</evidence>
<evidence type="ECO:0000256" key="4">
    <source>
        <dbReference type="ARBA" id="ARBA00022692"/>
    </source>
</evidence>
<keyword evidence="3" id="KW-1003">Cell membrane</keyword>
<dbReference type="PANTHER" id="PTHR11403">
    <property type="entry name" value="CYTOCHROME C OXIDASE SUBUNIT III"/>
    <property type="match status" value="1"/>
</dbReference>
<evidence type="ECO:0000259" key="9">
    <source>
        <dbReference type="PROSITE" id="PS50253"/>
    </source>
</evidence>
<dbReference type="Pfam" id="PF00510">
    <property type="entry name" value="COX3"/>
    <property type="match status" value="1"/>
</dbReference>
<dbReference type="Gene3D" id="1.20.120.80">
    <property type="entry name" value="Cytochrome c oxidase, subunit III, four-helix bundle"/>
    <property type="match status" value="1"/>
</dbReference>
<feature type="transmembrane region" description="Helical" evidence="8">
    <location>
        <begin position="159"/>
        <end position="183"/>
    </location>
</feature>
<dbReference type="PANTHER" id="PTHR11403:SF2">
    <property type="entry name" value="CYTOCHROME BO(3) UBIQUINOL OXIDASE SUBUNIT 3"/>
    <property type="match status" value="1"/>
</dbReference>
<feature type="transmembrane region" description="Helical" evidence="8">
    <location>
        <begin position="126"/>
        <end position="147"/>
    </location>
</feature>
<evidence type="ECO:0000256" key="3">
    <source>
        <dbReference type="ARBA" id="ARBA00022475"/>
    </source>
</evidence>
<dbReference type="CDD" id="cd00386">
    <property type="entry name" value="Heme_Cu_Oxidase_III_like"/>
    <property type="match status" value="1"/>
</dbReference>
<name>A0AAJ5WBT6_9SPHI</name>
<dbReference type="EMBL" id="CP119313">
    <property type="protein sequence ID" value="WEK21579.1"/>
    <property type="molecule type" value="Genomic_DNA"/>
</dbReference>
<evidence type="ECO:0000313" key="10">
    <source>
        <dbReference type="EMBL" id="WEK21579.1"/>
    </source>
</evidence>
<proteinExistence type="inferred from homology"/>
<dbReference type="PROSITE" id="PS50253">
    <property type="entry name" value="COX3"/>
    <property type="match status" value="1"/>
</dbReference>
<evidence type="ECO:0000256" key="1">
    <source>
        <dbReference type="ARBA" id="ARBA00004651"/>
    </source>
</evidence>
<dbReference type="InterPro" id="IPR035973">
    <property type="entry name" value="Cyt_c_oxidase_su3-like_sf"/>
</dbReference>
<dbReference type="GO" id="GO:0019646">
    <property type="term" value="P:aerobic electron transport chain"/>
    <property type="evidence" value="ECO:0007669"/>
    <property type="project" value="InterPro"/>
</dbReference>
<keyword evidence="5 8" id="KW-1133">Transmembrane helix</keyword>
<feature type="transmembrane region" description="Helical" evidence="8">
    <location>
        <begin position="76"/>
        <end position="93"/>
    </location>
</feature>
<evidence type="ECO:0000256" key="7">
    <source>
        <dbReference type="RuleBase" id="RU003376"/>
    </source>
</evidence>
<comment type="similarity">
    <text evidence="2 7">Belongs to the cytochrome c oxidase subunit 3 family.</text>
</comment>
<reference evidence="10" key="1">
    <citation type="submission" date="2023-03" db="EMBL/GenBank/DDBJ databases">
        <title>Andean soil-derived lignocellulolytic bacterial consortium as a source of novel taxa and putative plastic-active enzymes.</title>
        <authorList>
            <person name="Diaz-Garcia L."/>
            <person name="Chuvochina M."/>
            <person name="Feuerriegel G."/>
            <person name="Bunk B."/>
            <person name="Sproer C."/>
            <person name="Streit W.R."/>
            <person name="Rodriguez L.M."/>
            <person name="Overmann J."/>
            <person name="Jimenez D.J."/>
        </authorList>
    </citation>
    <scope>NUCLEOTIDE SEQUENCE</scope>
    <source>
        <strain evidence="10">MAG 3858</strain>
    </source>
</reference>
<accession>A0AAJ5WBT6</accession>
<dbReference type="GO" id="GO:0005886">
    <property type="term" value="C:plasma membrane"/>
    <property type="evidence" value="ECO:0007669"/>
    <property type="project" value="UniProtKB-SubCell"/>
</dbReference>
<dbReference type="InterPro" id="IPR024791">
    <property type="entry name" value="Cyt_c/ubiquinol_Oxase_su3"/>
</dbReference>
<organism evidence="10 11">
    <name type="scientific">Candidatus Pedobacter colombiensis</name>
    <dbReference type="NCBI Taxonomy" id="3121371"/>
    <lineage>
        <taxon>Bacteria</taxon>
        <taxon>Pseudomonadati</taxon>
        <taxon>Bacteroidota</taxon>
        <taxon>Sphingobacteriia</taxon>
        <taxon>Sphingobacteriales</taxon>
        <taxon>Sphingobacteriaceae</taxon>
        <taxon>Pedobacter</taxon>
    </lineage>
</organism>
<dbReference type="InterPro" id="IPR000298">
    <property type="entry name" value="Cyt_c_oxidase-like_su3"/>
</dbReference>
<evidence type="ECO:0000256" key="5">
    <source>
        <dbReference type="ARBA" id="ARBA00022989"/>
    </source>
</evidence>
<feature type="transmembrane region" description="Helical" evidence="8">
    <location>
        <begin position="7"/>
        <end position="28"/>
    </location>
</feature>
<keyword evidence="6 8" id="KW-0472">Membrane</keyword>
<dbReference type="InterPro" id="IPR013833">
    <property type="entry name" value="Cyt_c_oxidase_su3_a-hlx"/>
</dbReference>
<evidence type="ECO:0000313" key="11">
    <source>
        <dbReference type="Proteomes" id="UP001214530"/>
    </source>
</evidence>
<feature type="domain" description="Heme-copper oxidase subunit III family profile" evidence="9">
    <location>
        <begin position="1"/>
        <end position="181"/>
    </location>
</feature>
<dbReference type="GO" id="GO:0004129">
    <property type="term" value="F:cytochrome-c oxidase activity"/>
    <property type="evidence" value="ECO:0007669"/>
    <property type="project" value="InterPro"/>
</dbReference>
<dbReference type="Proteomes" id="UP001214530">
    <property type="component" value="Chromosome"/>
</dbReference>
<gene>
    <name evidence="10" type="ORF">P0Y49_10565</name>
</gene>
<protein>
    <submittedName>
        <fullName evidence="10">Cytochrome c oxidase subunit 3</fullName>
    </submittedName>
</protein>
<dbReference type="SUPFAM" id="SSF81452">
    <property type="entry name" value="Cytochrome c oxidase subunit III-like"/>
    <property type="match status" value="1"/>
</dbReference>
<feature type="transmembrane region" description="Helical" evidence="8">
    <location>
        <begin position="48"/>
        <end position="64"/>
    </location>
</feature>
<keyword evidence="4 7" id="KW-0812">Transmembrane</keyword>
<comment type="subcellular location">
    <subcellularLocation>
        <location evidence="1 7">Cell membrane</location>
        <topology evidence="1 7">Multi-pass membrane protein</topology>
    </subcellularLocation>
</comment>